<dbReference type="InterPro" id="IPR056434">
    <property type="entry name" value="Ig_GEX2_N"/>
</dbReference>
<dbReference type="GeneID" id="116207450"/>
<feature type="region of interest" description="Disordered" evidence="3">
    <location>
        <begin position="1193"/>
        <end position="1214"/>
    </location>
</feature>
<dbReference type="GO" id="GO:0030036">
    <property type="term" value="P:actin cytoskeleton organization"/>
    <property type="evidence" value="ECO:0007669"/>
    <property type="project" value="InterPro"/>
</dbReference>
<dbReference type="Pfam" id="PF17963">
    <property type="entry name" value="Big_9"/>
    <property type="match status" value="1"/>
</dbReference>
<feature type="domain" description="GEX2 N-terminal Ig-like" evidence="5">
    <location>
        <begin position="154"/>
        <end position="254"/>
    </location>
</feature>
<dbReference type="InterPro" id="IPR013783">
    <property type="entry name" value="Ig-like_fold"/>
</dbReference>
<dbReference type="Gene3D" id="2.60.40.10">
    <property type="entry name" value="Immunoglobulins"/>
    <property type="match status" value="3"/>
</dbReference>
<evidence type="ECO:0000256" key="2">
    <source>
        <dbReference type="PROSITE-ProRule" id="PRU00087"/>
    </source>
</evidence>
<evidence type="ECO:0000259" key="5">
    <source>
        <dbReference type="Pfam" id="PF23616"/>
    </source>
</evidence>
<dbReference type="GO" id="GO:0048235">
    <property type="term" value="P:pollen sperm cell differentiation"/>
    <property type="evidence" value="ECO:0007669"/>
    <property type="project" value="TreeGrafter"/>
</dbReference>
<dbReference type="InterPro" id="IPR044801">
    <property type="entry name" value="Filamin"/>
</dbReference>
<dbReference type="PANTHER" id="PTHR38537">
    <property type="entry name" value="JITTERBUG, ISOFORM N"/>
    <property type="match status" value="1"/>
</dbReference>
<feature type="domain" description="GEX2 N-terminal Ig-like" evidence="5">
    <location>
        <begin position="375"/>
        <end position="476"/>
    </location>
</feature>
<feature type="domain" description="GEX2 N-terminal Ig-like" evidence="5">
    <location>
        <begin position="262"/>
        <end position="367"/>
    </location>
</feature>
<dbReference type="InterPro" id="IPR014756">
    <property type="entry name" value="Ig_E-set"/>
</dbReference>
<feature type="region of interest" description="Disordered" evidence="3">
    <location>
        <begin position="1241"/>
        <end position="1264"/>
    </location>
</feature>
<name>A0A6P8DVI0_PUNGR</name>
<dbReference type="OrthoDB" id="5334309at2759"/>
<dbReference type="InterPro" id="IPR017868">
    <property type="entry name" value="Filamin/ABP280_repeat-like"/>
</dbReference>
<keyword evidence="6" id="KW-1185">Reference proteome</keyword>
<feature type="region of interest" description="Disordered" evidence="3">
    <location>
        <begin position="74"/>
        <end position="99"/>
    </location>
</feature>
<reference evidence="7" key="2">
    <citation type="submission" date="2025-08" db="UniProtKB">
        <authorList>
            <consortium name="RefSeq"/>
        </authorList>
    </citation>
    <scope>IDENTIFICATION</scope>
    <source>
        <tissue evidence="7">Leaf</tissue>
    </source>
</reference>
<organism evidence="6 7">
    <name type="scientific">Punica granatum</name>
    <name type="common">Pomegranate</name>
    <dbReference type="NCBI Taxonomy" id="22663"/>
    <lineage>
        <taxon>Eukaryota</taxon>
        <taxon>Viridiplantae</taxon>
        <taxon>Streptophyta</taxon>
        <taxon>Embryophyta</taxon>
        <taxon>Tracheophyta</taxon>
        <taxon>Spermatophyta</taxon>
        <taxon>Magnoliopsida</taxon>
        <taxon>eudicotyledons</taxon>
        <taxon>Gunneridae</taxon>
        <taxon>Pentapetalae</taxon>
        <taxon>rosids</taxon>
        <taxon>malvids</taxon>
        <taxon>Myrtales</taxon>
        <taxon>Lythraceae</taxon>
        <taxon>Punica</taxon>
    </lineage>
</organism>
<dbReference type="RefSeq" id="XP_031396253.1">
    <property type="nucleotide sequence ID" value="XM_031540393.1"/>
</dbReference>
<dbReference type="AlphaFoldDB" id="A0A6P8DVI0"/>
<keyword evidence="4" id="KW-0812">Transmembrane</keyword>
<dbReference type="SUPFAM" id="SSF81296">
    <property type="entry name" value="E set domains"/>
    <property type="match status" value="2"/>
</dbReference>
<feature type="repeat" description="Filamin" evidence="2">
    <location>
        <begin position="507"/>
        <end position="650"/>
    </location>
</feature>
<dbReference type="PANTHER" id="PTHR38537:SF8">
    <property type="entry name" value="FILAMIN-A"/>
    <property type="match status" value="1"/>
</dbReference>
<dbReference type="Proteomes" id="UP000515151">
    <property type="component" value="Chromosome 5"/>
</dbReference>
<evidence type="ECO:0000256" key="3">
    <source>
        <dbReference type="SAM" id="MobiDB-lite"/>
    </source>
</evidence>
<reference evidence="6" key="1">
    <citation type="journal article" date="2020" name="Plant Biotechnol. J.">
        <title>The pomegranate (Punica granatum L.) draft genome dissects genetic divergence between soft- and hard-seeded cultivars.</title>
        <authorList>
            <person name="Luo X."/>
            <person name="Li H."/>
            <person name="Wu Z."/>
            <person name="Yao W."/>
            <person name="Zhao P."/>
            <person name="Cao D."/>
            <person name="Yu H."/>
            <person name="Li K."/>
            <person name="Poudel K."/>
            <person name="Zhao D."/>
            <person name="Zhang F."/>
            <person name="Xia X."/>
            <person name="Chen L."/>
            <person name="Wang Q."/>
            <person name="Jing D."/>
            <person name="Cao S."/>
        </authorList>
    </citation>
    <scope>NUCLEOTIDE SEQUENCE [LARGE SCALE GENOMIC DNA]</scope>
    <source>
        <strain evidence="6">cv. Tunisia</strain>
    </source>
</reference>
<protein>
    <submittedName>
        <fullName evidence="7">Protein GAMETE EXPRESSED 2 isoform X1</fullName>
    </submittedName>
</protein>
<feature type="transmembrane region" description="Helical" evidence="4">
    <location>
        <begin position="1154"/>
        <end position="1184"/>
    </location>
</feature>
<gene>
    <name evidence="7" type="primary">LOC116207450</name>
</gene>
<proteinExistence type="predicted"/>
<evidence type="ECO:0000256" key="4">
    <source>
        <dbReference type="SAM" id="Phobius"/>
    </source>
</evidence>
<dbReference type="PROSITE" id="PS50194">
    <property type="entry name" value="FILAMIN_REPEAT"/>
    <property type="match status" value="2"/>
</dbReference>
<keyword evidence="4" id="KW-1133">Transmembrane helix</keyword>
<dbReference type="Gene3D" id="2.60.40.2810">
    <property type="match status" value="1"/>
</dbReference>
<accession>A0A6P8DVI0</accession>
<keyword evidence="4" id="KW-0472">Membrane</keyword>
<dbReference type="Pfam" id="PF23616">
    <property type="entry name" value="Ig_GEX2_N"/>
    <property type="match status" value="3"/>
</dbReference>
<evidence type="ECO:0000313" key="7">
    <source>
        <dbReference type="RefSeq" id="XP_031396253.1"/>
    </source>
</evidence>
<evidence type="ECO:0000313" key="6">
    <source>
        <dbReference type="Proteomes" id="UP000515151"/>
    </source>
</evidence>
<sequence>MIFLIRIFKLHNWNMIELNFHAIKNGSKFRIRLNFLTLPRYDLILQLDLKSARVTLGVNLSILITAKTSNGHHVSRAKTIPSPPSAPSTNRTLEEESSKQEHNFSPQFLILLCVCRTRKMAIHLLQQLLLASLASSTLINPCVSQLSENEETLPAFAFSWPNNNGTFRAGDVAVIDIKVLGNLENMSDFKPVISVNEKPGNSCYVSGVGLEHFGEGPSFSSWRIVFTPIRVGMFNVIITEDRFKVLDSSLHFEVLPGRIYSSVCSVSWIGLVNEFAAGTKATVRILPKDAFGNNVSSTTEPLDSYNFTVSALLENGSAASLANTTYMGQNEFGYIIIEFVASAAGKFFLQVLGQGANLDGSPLPFQVNPGPLDVPSCTAEWKFETNSWQIFSKVEIYIRQLDRYGNLIPGLYEFDADVIEKEMNLSIPIPDLYFEEVSPGIQLFSFSAVESGNFSLTIFDEEHNKSISNMPYEFTVFVGRSHFPEHYPLCVCFAEVSGFTGSGFNLIGYCDGSNSVVNGSGLNSSAPGKVAEFSIYLIDLFQYPSPVEIERVRVQIIREIDSSYVESSIYPLQFTNGSTQNRALTVSSANETTLGPAPSPNLRNSSTGAWSAWASAFIVVYLPEKSGTYQISVFCGNILLNSGSPFRKEVIAGEVDMTLSGVVELHPKVPKHIKNEVVVRLMDSFYNPVLGQQSRLKLEITSKNNSDFLNWAFVNNSDGSYSGHYVAMDVGTYELCVSFDGNPFKSCPSIVNAYSSEYFPQAYNDTASVWEDESIAFDALENDFFAGDNASILNFSQPSHGSLLQYERLLRYTPFRDFYGNDSFLYTIADVNGNQATGSVKINVLIIPPQFISFPTLLEATEDIISPKFGGYSGLRVTYSDLKENISVALSAQSGSVSLSPMMMELGQSELSIEIGDGEKDDLVLQGRVEVVNAALQSFQYLGNENFSGGDTIRVSSWNKNGKNDLDIPMFVEPINDPPFICAPGFIILNYRSDDKSLIFDRERDEFDFFVGDPDVPHFPGGDPQFLVAFSLEVSNGFIVTTLPAQLVNTTELKLKRIYQWQPLQTYVSISKHFMVQAVGVRFQGAINECNEVMQQLYYHGGDGGAVLTLKLNDLGNYGRFPECTEKLSQPLYAEASVNLIRRSPMSSLLAHSLGTAIIIELVVLLLLGVLLLFFTCKCAFLLVNERRKRRANATSGSSSIHNSRKYPSTTNSPENATYFSARCLSRSLLGGKLQEIRQRFRRRSGNEVRTNDHSSQGPMLTVSPFNIEKNRDTISP</sequence>
<dbReference type="GO" id="GO:0051015">
    <property type="term" value="F:actin filament binding"/>
    <property type="evidence" value="ECO:0007669"/>
    <property type="project" value="InterPro"/>
</dbReference>
<keyword evidence="1" id="KW-0677">Repeat</keyword>
<evidence type="ECO:0000256" key="1">
    <source>
        <dbReference type="ARBA" id="ARBA00022737"/>
    </source>
</evidence>
<feature type="compositionally biased region" description="Basic and acidic residues" evidence="3">
    <location>
        <begin position="1241"/>
        <end position="1253"/>
    </location>
</feature>
<feature type="repeat" description="Filamin" evidence="2">
    <location>
        <begin position="694"/>
        <end position="753"/>
    </location>
</feature>